<evidence type="ECO:0000313" key="2">
    <source>
        <dbReference type="Proteomes" id="UP000735302"/>
    </source>
</evidence>
<comment type="caution">
    <text evidence="1">The sequence shown here is derived from an EMBL/GenBank/DDBJ whole genome shotgun (WGS) entry which is preliminary data.</text>
</comment>
<sequence>MSNWSLMKLKSEGLLTCRPNKAVTSPGIESRSSRFIAHALKLRQGAWVKAFLSTTKVVTISQLESTKRSSRAFKAKALVAGLEPRQKVPSKSAGRSLSTMPPAPPFCIRKRLVPIIGPGAREDLP</sequence>
<gene>
    <name evidence="1" type="ORF">PoB_003840700</name>
</gene>
<name>A0AAV4AXA0_9GAST</name>
<reference evidence="1 2" key="1">
    <citation type="journal article" date="2021" name="Elife">
        <title>Chloroplast acquisition without the gene transfer in kleptoplastic sea slugs, Plakobranchus ocellatus.</title>
        <authorList>
            <person name="Maeda T."/>
            <person name="Takahashi S."/>
            <person name="Yoshida T."/>
            <person name="Shimamura S."/>
            <person name="Takaki Y."/>
            <person name="Nagai Y."/>
            <person name="Toyoda A."/>
            <person name="Suzuki Y."/>
            <person name="Arimoto A."/>
            <person name="Ishii H."/>
            <person name="Satoh N."/>
            <person name="Nishiyama T."/>
            <person name="Hasebe M."/>
            <person name="Maruyama T."/>
            <person name="Minagawa J."/>
            <person name="Obokata J."/>
            <person name="Shigenobu S."/>
        </authorList>
    </citation>
    <scope>NUCLEOTIDE SEQUENCE [LARGE SCALE GENOMIC DNA]</scope>
</reference>
<dbReference type="EMBL" id="BLXT01004368">
    <property type="protein sequence ID" value="GFO11902.1"/>
    <property type="molecule type" value="Genomic_DNA"/>
</dbReference>
<keyword evidence="2" id="KW-1185">Reference proteome</keyword>
<protein>
    <submittedName>
        <fullName evidence="1">Uncharacterized protein</fullName>
    </submittedName>
</protein>
<accession>A0AAV4AXA0</accession>
<proteinExistence type="predicted"/>
<organism evidence="1 2">
    <name type="scientific">Plakobranchus ocellatus</name>
    <dbReference type="NCBI Taxonomy" id="259542"/>
    <lineage>
        <taxon>Eukaryota</taxon>
        <taxon>Metazoa</taxon>
        <taxon>Spiralia</taxon>
        <taxon>Lophotrochozoa</taxon>
        <taxon>Mollusca</taxon>
        <taxon>Gastropoda</taxon>
        <taxon>Heterobranchia</taxon>
        <taxon>Euthyneura</taxon>
        <taxon>Panpulmonata</taxon>
        <taxon>Sacoglossa</taxon>
        <taxon>Placobranchoidea</taxon>
        <taxon>Plakobranchidae</taxon>
        <taxon>Plakobranchus</taxon>
    </lineage>
</organism>
<dbReference type="Proteomes" id="UP000735302">
    <property type="component" value="Unassembled WGS sequence"/>
</dbReference>
<evidence type="ECO:0000313" key="1">
    <source>
        <dbReference type="EMBL" id="GFO11902.1"/>
    </source>
</evidence>
<dbReference type="AlphaFoldDB" id="A0AAV4AXA0"/>